<evidence type="ECO:0000256" key="15">
    <source>
        <dbReference type="SAM" id="Phobius"/>
    </source>
</evidence>
<keyword evidence="5" id="KW-0997">Cell inner membrane</keyword>
<evidence type="ECO:0000256" key="4">
    <source>
        <dbReference type="ARBA" id="ARBA00022475"/>
    </source>
</evidence>
<dbReference type="PANTHER" id="PTHR30627:SF2">
    <property type="entry name" value="PEPTIDOGLYCAN D,D-TRANSPEPTIDASE MRDA"/>
    <property type="match status" value="1"/>
</dbReference>
<evidence type="ECO:0000256" key="10">
    <source>
        <dbReference type="ARBA" id="ARBA00022984"/>
    </source>
</evidence>
<dbReference type="RefSeq" id="WP_095066222.1">
    <property type="nucleotide sequence ID" value="NZ_LT906470.1"/>
</dbReference>
<evidence type="ECO:0000256" key="6">
    <source>
        <dbReference type="ARBA" id="ARBA00022670"/>
    </source>
</evidence>
<evidence type="ECO:0000256" key="11">
    <source>
        <dbReference type="ARBA" id="ARBA00022989"/>
    </source>
</evidence>
<dbReference type="NCBIfam" id="TIGR03423">
    <property type="entry name" value="pbp2_mrdA"/>
    <property type="match status" value="1"/>
</dbReference>
<evidence type="ECO:0000256" key="8">
    <source>
        <dbReference type="ARBA" id="ARBA00022801"/>
    </source>
</evidence>
<dbReference type="InterPro" id="IPR036138">
    <property type="entry name" value="PBP_dimer_sf"/>
</dbReference>
<keyword evidence="7 15" id="KW-0812">Transmembrane</keyword>
<feature type="region of interest" description="Disordered" evidence="14">
    <location>
        <begin position="604"/>
        <end position="631"/>
    </location>
</feature>
<keyword evidence="4" id="KW-1003">Cell membrane</keyword>
<keyword evidence="13" id="KW-0961">Cell wall biogenesis/degradation</keyword>
<comment type="similarity">
    <text evidence="3">Belongs to the transpeptidase family.</text>
</comment>
<dbReference type="Proteomes" id="UP000214973">
    <property type="component" value="Chromosome 1"/>
</dbReference>
<dbReference type="InterPro" id="IPR012338">
    <property type="entry name" value="Beta-lactam/transpept-like"/>
</dbReference>
<gene>
    <name evidence="18" type="primary">pbpA</name>
    <name evidence="18" type="ORF">SAMEA44547418_01306</name>
</gene>
<reference evidence="18 19" key="1">
    <citation type="submission" date="2017-06" db="EMBL/GenBank/DDBJ databases">
        <authorList>
            <consortium name="Pathogen Informatics"/>
        </authorList>
    </citation>
    <scope>NUCLEOTIDE SEQUENCE [LARGE SCALE GENOMIC DNA]</scope>
    <source>
        <strain evidence="18 19">NCTC12018</strain>
    </source>
</reference>
<dbReference type="GO" id="GO:0009252">
    <property type="term" value="P:peptidoglycan biosynthetic process"/>
    <property type="evidence" value="ECO:0007669"/>
    <property type="project" value="UniProtKB-KW"/>
</dbReference>
<evidence type="ECO:0000313" key="19">
    <source>
        <dbReference type="Proteomes" id="UP000214973"/>
    </source>
</evidence>
<dbReference type="GO" id="GO:0006508">
    <property type="term" value="P:proteolysis"/>
    <property type="evidence" value="ECO:0007669"/>
    <property type="project" value="UniProtKB-KW"/>
</dbReference>
<dbReference type="Pfam" id="PF00905">
    <property type="entry name" value="Transpeptidase"/>
    <property type="match status" value="1"/>
</dbReference>
<feature type="domain" description="Penicillin-binding protein dimerisation" evidence="17">
    <location>
        <begin position="58"/>
        <end position="230"/>
    </location>
</feature>
<feature type="domain" description="Penicillin-binding protein transpeptidase" evidence="16">
    <location>
        <begin position="275"/>
        <end position="593"/>
    </location>
</feature>
<dbReference type="AlphaFoldDB" id="A0A239ZF28"/>
<dbReference type="GO" id="GO:0005886">
    <property type="term" value="C:plasma membrane"/>
    <property type="evidence" value="ECO:0007669"/>
    <property type="project" value="UniProtKB-SubCell"/>
</dbReference>
<keyword evidence="6" id="KW-0645">Protease</keyword>
<dbReference type="InterPro" id="IPR017790">
    <property type="entry name" value="Penicillin-binding_protein_2"/>
</dbReference>
<evidence type="ECO:0000259" key="17">
    <source>
        <dbReference type="Pfam" id="PF03717"/>
    </source>
</evidence>
<evidence type="ECO:0000256" key="1">
    <source>
        <dbReference type="ARBA" id="ARBA00004167"/>
    </source>
</evidence>
<dbReference type="InterPro" id="IPR001460">
    <property type="entry name" value="PCN-bd_Tpept"/>
</dbReference>
<dbReference type="SUPFAM" id="SSF56519">
    <property type="entry name" value="Penicillin binding protein dimerisation domain"/>
    <property type="match status" value="1"/>
</dbReference>
<evidence type="ECO:0000256" key="12">
    <source>
        <dbReference type="ARBA" id="ARBA00023136"/>
    </source>
</evidence>
<dbReference type="SUPFAM" id="SSF56601">
    <property type="entry name" value="beta-lactamase/transpeptidase-like"/>
    <property type="match status" value="1"/>
</dbReference>
<feature type="transmembrane region" description="Helical" evidence="15">
    <location>
        <begin position="16"/>
        <end position="33"/>
    </location>
</feature>
<keyword evidence="11 15" id="KW-1133">Transmembrane helix</keyword>
<accession>A0A239ZF28</accession>
<dbReference type="GO" id="GO:0071972">
    <property type="term" value="F:peptidoglycan L,D-transpeptidase activity"/>
    <property type="evidence" value="ECO:0007669"/>
    <property type="project" value="TreeGrafter"/>
</dbReference>
<dbReference type="InterPro" id="IPR050515">
    <property type="entry name" value="Beta-lactam/transpept"/>
</dbReference>
<evidence type="ECO:0000256" key="9">
    <source>
        <dbReference type="ARBA" id="ARBA00022960"/>
    </source>
</evidence>
<dbReference type="GO" id="GO:0071555">
    <property type="term" value="P:cell wall organization"/>
    <property type="evidence" value="ECO:0007669"/>
    <property type="project" value="UniProtKB-KW"/>
</dbReference>
<sequence>MLEGLYKRKKTSRFDVLFYIITGIFIILGLRLLDLQILEGGYYQAKAEGNRLRMVPMTAARGLMYDRNGQILVGSRPAYTISIMPTGKALDDGEVARLAALLNKNPEEIKKKVNDHKSGYEPIRIASDISMDVVTTIEEHRHELPGVTIDVEPLRYYPYETMAAQLFGYVGEVSEEELDELKAKDPNSSVTSGTILGRSGLEKLYDNILRGTDGGKQLEVDATGRPVAEVDRKHTVPGSNIHLTIDVNLQKAAEEAVTNQLAQLQAQGIPAQGAAVVALDPNTGAVLAMVSNPEFNPNWFAKGITSAQWNQLNNDKKHPFDNKVISGEYPPGSPFKIITGAAALDLKKVTPDEMIFDSGRHWLIDKRNAEGEALGWLNFNNALAKSDNVYFYEMGNRVGIENLDKYARYFGLGEKTGINLVGEAAGNMANPEYKRKVFDQDWYLGETFDAAIGQSFTLVTPLQMAVVMSEVANGGIRYRPYVVSRIDNSDGTPKEVFGPEKLGVLPIQKNVMDLIREGLRDVTTEGGTAGALFKGFPVDVAGKTGTAENAHGRDHGWFVAYAPYDKPRIVVVALVEQGSFGAGSAGPIVRDILAAYFHVNLNNTSNDGNKKNTSQEQNRSNTVNTIQPRKE</sequence>
<protein>
    <submittedName>
        <fullName evidence="18">Penicillin-binding protein A</fullName>
    </submittedName>
</protein>
<dbReference type="Pfam" id="PF03717">
    <property type="entry name" value="PBP_dimer"/>
    <property type="match status" value="1"/>
</dbReference>
<dbReference type="GO" id="GO:0008658">
    <property type="term" value="F:penicillin binding"/>
    <property type="evidence" value="ECO:0007669"/>
    <property type="project" value="InterPro"/>
</dbReference>
<organism evidence="18 19">
    <name type="scientific">Veillonella rodentium</name>
    <dbReference type="NCBI Taxonomy" id="248315"/>
    <lineage>
        <taxon>Bacteria</taxon>
        <taxon>Bacillati</taxon>
        <taxon>Bacillota</taxon>
        <taxon>Negativicutes</taxon>
        <taxon>Veillonellales</taxon>
        <taxon>Veillonellaceae</taxon>
        <taxon>Veillonella</taxon>
    </lineage>
</organism>
<dbReference type="GO" id="GO:0008360">
    <property type="term" value="P:regulation of cell shape"/>
    <property type="evidence" value="ECO:0007669"/>
    <property type="project" value="UniProtKB-KW"/>
</dbReference>
<evidence type="ECO:0000313" key="18">
    <source>
        <dbReference type="EMBL" id="SNV69613.1"/>
    </source>
</evidence>
<keyword evidence="9" id="KW-0133">Cell shape</keyword>
<evidence type="ECO:0000256" key="5">
    <source>
        <dbReference type="ARBA" id="ARBA00022519"/>
    </source>
</evidence>
<evidence type="ECO:0000256" key="2">
    <source>
        <dbReference type="ARBA" id="ARBA00004236"/>
    </source>
</evidence>
<dbReference type="Gene3D" id="3.90.1310.10">
    <property type="entry name" value="Penicillin-binding protein 2a (Domain 2)"/>
    <property type="match status" value="1"/>
</dbReference>
<evidence type="ECO:0000256" key="13">
    <source>
        <dbReference type="ARBA" id="ARBA00023316"/>
    </source>
</evidence>
<keyword evidence="10" id="KW-0573">Peptidoglycan synthesis</keyword>
<keyword evidence="19" id="KW-1185">Reference proteome</keyword>
<evidence type="ECO:0000256" key="7">
    <source>
        <dbReference type="ARBA" id="ARBA00022692"/>
    </source>
</evidence>
<keyword evidence="8" id="KW-0378">Hydrolase</keyword>
<comment type="subcellular location">
    <subcellularLocation>
        <location evidence="2">Cell membrane</location>
    </subcellularLocation>
    <subcellularLocation>
        <location evidence="1">Membrane</location>
        <topology evidence="1">Single-pass membrane protein</topology>
    </subcellularLocation>
</comment>
<dbReference type="GO" id="GO:0009002">
    <property type="term" value="F:serine-type D-Ala-D-Ala carboxypeptidase activity"/>
    <property type="evidence" value="ECO:0007669"/>
    <property type="project" value="InterPro"/>
</dbReference>
<dbReference type="Gene3D" id="3.40.710.10">
    <property type="entry name" value="DD-peptidase/beta-lactamase superfamily"/>
    <property type="match status" value="1"/>
</dbReference>
<dbReference type="KEGG" id="vrm:44547418_01306"/>
<dbReference type="PANTHER" id="PTHR30627">
    <property type="entry name" value="PEPTIDOGLYCAN D,D-TRANSPEPTIDASE"/>
    <property type="match status" value="1"/>
</dbReference>
<keyword evidence="12 15" id="KW-0472">Membrane</keyword>
<evidence type="ECO:0000256" key="14">
    <source>
        <dbReference type="SAM" id="MobiDB-lite"/>
    </source>
</evidence>
<proteinExistence type="inferred from homology"/>
<name>A0A239ZF28_9FIRM</name>
<evidence type="ECO:0000259" key="16">
    <source>
        <dbReference type="Pfam" id="PF00905"/>
    </source>
</evidence>
<evidence type="ECO:0000256" key="3">
    <source>
        <dbReference type="ARBA" id="ARBA00007171"/>
    </source>
</evidence>
<dbReference type="InterPro" id="IPR005311">
    <property type="entry name" value="PBP_dimer"/>
</dbReference>
<dbReference type="EMBL" id="LT906470">
    <property type="protein sequence ID" value="SNV69613.1"/>
    <property type="molecule type" value="Genomic_DNA"/>
</dbReference>